<dbReference type="Proteomes" id="UP000641646">
    <property type="component" value="Unassembled WGS sequence"/>
</dbReference>
<evidence type="ECO:0008006" key="3">
    <source>
        <dbReference type="Google" id="ProtNLM"/>
    </source>
</evidence>
<proteinExistence type="predicted"/>
<dbReference type="EMBL" id="JACJPW010000131">
    <property type="protein sequence ID" value="MBD2185614.1"/>
    <property type="molecule type" value="Genomic_DNA"/>
</dbReference>
<protein>
    <recommendedName>
        <fullName evidence="3">Transposase</fullName>
    </recommendedName>
</protein>
<dbReference type="PANTHER" id="PTHR35586:SF1">
    <property type="entry name" value="SLL1691 PROTEIN"/>
    <property type="match status" value="1"/>
</dbReference>
<accession>A0A926VKV6</accession>
<evidence type="ECO:0000313" key="1">
    <source>
        <dbReference type="EMBL" id="MBD2185614.1"/>
    </source>
</evidence>
<dbReference type="RefSeq" id="WP_190474099.1">
    <property type="nucleotide sequence ID" value="NZ_JACJPW010000131.1"/>
</dbReference>
<keyword evidence="2" id="KW-1185">Reference proteome</keyword>
<evidence type="ECO:0000313" key="2">
    <source>
        <dbReference type="Proteomes" id="UP000641646"/>
    </source>
</evidence>
<name>A0A926VKV6_9CYAN</name>
<comment type="caution">
    <text evidence="1">The sequence shown here is derived from an EMBL/GenBank/DDBJ whole genome shotgun (WGS) entry which is preliminary data.</text>
</comment>
<dbReference type="PANTHER" id="PTHR35586">
    <property type="entry name" value="SLL1691 PROTEIN"/>
    <property type="match status" value="1"/>
</dbReference>
<organism evidence="1 2">
    <name type="scientific">Aerosakkonema funiforme FACHB-1375</name>
    <dbReference type="NCBI Taxonomy" id="2949571"/>
    <lineage>
        <taxon>Bacteria</taxon>
        <taxon>Bacillati</taxon>
        <taxon>Cyanobacteriota</taxon>
        <taxon>Cyanophyceae</taxon>
        <taxon>Oscillatoriophycideae</taxon>
        <taxon>Aerosakkonematales</taxon>
        <taxon>Aerosakkonemataceae</taxon>
        <taxon>Aerosakkonema</taxon>
    </lineage>
</organism>
<reference evidence="1" key="2">
    <citation type="submission" date="2020-08" db="EMBL/GenBank/DDBJ databases">
        <authorList>
            <person name="Chen M."/>
            <person name="Teng W."/>
            <person name="Zhao L."/>
            <person name="Hu C."/>
            <person name="Zhou Y."/>
            <person name="Han B."/>
            <person name="Song L."/>
            <person name="Shu W."/>
        </authorList>
    </citation>
    <scope>NUCLEOTIDE SEQUENCE</scope>
    <source>
        <strain evidence="1">FACHB-1375</strain>
    </source>
</reference>
<gene>
    <name evidence="1" type="ORF">H6G03_31870</name>
</gene>
<sequence>MVTAGEEYEADLVAKVRFHGQESFFLIHTEHQSEARGNFSKRMFRYFALLYEKHDLPIYPIALFSYDVPQRPEPTCHRVDFPDLRVLEFNYRVIQLNRLNWRDFLRYQNPAASALMAKMKIAPEDRLRVKSECLRLMATLKLDRARMRLISGFVDTYLRLSAELRRV</sequence>
<reference evidence="1" key="1">
    <citation type="journal article" date="2015" name="ISME J.">
        <title>Draft Genome Sequence of Streptomyces incarnatus NRRL8089, which Produces the Nucleoside Antibiotic Sinefungin.</title>
        <authorList>
            <person name="Oshima K."/>
            <person name="Hattori M."/>
            <person name="Shimizu H."/>
            <person name="Fukuda K."/>
            <person name="Nemoto M."/>
            <person name="Inagaki K."/>
            <person name="Tamura T."/>
        </authorList>
    </citation>
    <scope>NUCLEOTIDE SEQUENCE</scope>
    <source>
        <strain evidence="1">FACHB-1375</strain>
    </source>
</reference>
<dbReference type="AlphaFoldDB" id="A0A926VKV6"/>